<name>F0ZXF3_DICPU</name>
<dbReference type="InterPro" id="IPR036961">
    <property type="entry name" value="Kinesin_motor_dom_sf"/>
</dbReference>
<dbReference type="PANTHER" id="PTHR47968">
    <property type="entry name" value="CENTROMERE PROTEIN E"/>
    <property type="match status" value="1"/>
</dbReference>
<dbReference type="eggNOG" id="KOG0242">
    <property type="taxonomic scope" value="Eukaryota"/>
</dbReference>
<dbReference type="PANTHER" id="PTHR47968:SF65">
    <property type="entry name" value="KINESIN MOTOR DOMAIN-CONTAINING PROTEIN"/>
    <property type="match status" value="1"/>
</dbReference>
<dbReference type="EMBL" id="GL871258">
    <property type="protein sequence ID" value="EGC31374.1"/>
    <property type="molecule type" value="Genomic_DNA"/>
</dbReference>
<dbReference type="GO" id="GO:0007018">
    <property type="term" value="P:microtubule-based movement"/>
    <property type="evidence" value="ECO:0007669"/>
    <property type="project" value="InterPro"/>
</dbReference>
<evidence type="ECO:0000256" key="3">
    <source>
        <dbReference type="SAM" id="MobiDB-lite"/>
    </source>
</evidence>
<dbReference type="PRINTS" id="PR00380">
    <property type="entry name" value="KINESINHEAVY"/>
</dbReference>
<protein>
    <recommendedName>
        <fullName evidence="4">Kinesin motor domain-containing protein</fullName>
    </recommendedName>
</protein>
<evidence type="ECO:0000256" key="1">
    <source>
        <dbReference type="ARBA" id="ARBA00022448"/>
    </source>
</evidence>
<accession>F0ZXF3</accession>
<dbReference type="FunFam" id="3.40.850.10:FF:000284">
    <property type="entry name" value="Kinesin family member 18A"/>
    <property type="match status" value="1"/>
</dbReference>
<keyword evidence="2" id="KW-0067">ATP-binding</keyword>
<dbReference type="OrthoDB" id="3176171at2759"/>
<dbReference type="KEGG" id="dpp:DICPUDRAFT_57752"/>
<evidence type="ECO:0000256" key="2">
    <source>
        <dbReference type="PROSITE-ProRule" id="PRU00283"/>
    </source>
</evidence>
<comment type="similarity">
    <text evidence="2">Belongs to the TRAFAC class myosin-kinesin ATPase superfamily. Kinesin family.</text>
</comment>
<feature type="non-terminal residue" evidence="5">
    <location>
        <position position="234"/>
    </location>
</feature>
<dbReference type="STRING" id="5786.F0ZXF3"/>
<keyword evidence="2" id="KW-0505">Motor protein</keyword>
<keyword evidence="6" id="KW-1185">Reference proteome</keyword>
<dbReference type="Pfam" id="PF00225">
    <property type="entry name" value="Kinesin"/>
    <property type="match status" value="1"/>
</dbReference>
<keyword evidence="2" id="KW-0547">Nucleotide-binding</keyword>
<sequence>MNFQKNEDSSQSNMIVTVRIRPESEEEILNQKCKNIIKIVDENTLIFDPNETDFYKSSSNKSAFSNNGSNNEQRYIFDRIFDQFSTQQEVFENTTKKLINYVLEGNYNASVFAYGATNAGKTHTMVGNDHSGPGIMVLTMKELFESIEKDSEKVYTISMSYLEVYNETIRDLFVTDSKSLELREDSNKSVVVRDLTERFPNNANDVLKLLEFGNSNRKQSPTQVNQTSSRSHAV</sequence>
<dbReference type="AlphaFoldDB" id="F0ZXF3"/>
<dbReference type="SMART" id="SM00129">
    <property type="entry name" value="KISc"/>
    <property type="match status" value="1"/>
</dbReference>
<reference evidence="6" key="1">
    <citation type="journal article" date="2011" name="Genome Biol.">
        <title>Comparative genomics of the social amoebae Dictyostelium discoideum and Dictyostelium purpureum.</title>
        <authorList>
            <consortium name="US DOE Joint Genome Institute (JGI-PGF)"/>
            <person name="Sucgang R."/>
            <person name="Kuo A."/>
            <person name="Tian X."/>
            <person name="Salerno W."/>
            <person name="Parikh A."/>
            <person name="Feasley C.L."/>
            <person name="Dalin E."/>
            <person name="Tu H."/>
            <person name="Huang E."/>
            <person name="Barry K."/>
            <person name="Lindquist E."/>
            <person name="Shapiro H."/>
            <person name="Bruce D."/>
            <person name="Schmutz J."/>
            <person name="Salamov A."/>
            <person name="Fey P."/>
            <person name="Gaudet P."/>
            <person name="Anjard C."/>
            <person name="Babu M.M."/>
            <person name="Basu S."/>
            <person name="Bushmanova Y."/>
            <person name="van der Wel H."/>
            <person name="Katoh-Kurasawa M."/>
            <person name="Dinh C."/>
            <person name="Coutinho P.M."/>
            <person name="Saito T."/>
            <person name="Elias M."/>
            <person name="Schaap P."/>
            <person name="Kay R.R."/>
            <person name="Henrissat B."/>
            <person name="Eichinger L."/>
            <person name="Rivero F."/>
            <person name="Putnam N.H."/>
            <person name="West C.M."/>
            <person name="Loomis W.F."/>
            <person name="Chisholm R.L."/>
            <person name="Shaulsky G."/>
            <person name="Strassmann J.E."/>
            <person name="Queller D.C."/>
            <person name="Kuspa A."/>
            <person name="Grigoriev I.V."/>
        </authorList>
    </citation>
    <scope>NUCLEOTIDE SEQUENCE [LARGE SCALE GENOMIC DNA]</scope>
    <source>
        <strain evidence="6">QSDP1</strain>
    </source>
</reference>
<dbReference type="GeneID" id="10505843"/>
<dbReference type="OMA" id="FPNNAND"/>
<dbReference type="InterPro" id="IPR027417">
    <property type="entry name" value="P-loop_NTPase"/>
</dbReference>
<dbReference type="Proteomes" id="UP000001064">
    <property type="component" value="Unassembled WGS sequence"/>
</dbReference>
<evidence type="ECO:0000259" key="4">
    <source>
        <dbReference type="PROSITE" id="PS50067"/>
    </source>
</evidence>
<feature type="region of interest" description="Disordered" evidence="3">
    <location>
        <begin position="214"/>
        <end position="234"/>
    </location>
</feature>
<evidence type="ECO:0000313" key="6">
    <source>
        <dbReference type="Proteomes" id="UP000001064"/>
    </source>
</evidence>
<dbReference type="PROSITE" id="PS50067">
    <property type="entry name" value="KINESIN_MOTOR_2"/>
    <property type="match status" value="1"/>
</dbReference>
<organism evidence="5 6">
    <name type="scientific">Dictyostelium purpureum</name>
    <name type="common">Slime mold</name>
    <dbReference type="NCBI Taxonomy" id="5786"/>
    <lineage>
        <taxon>Eukaryota</taxon>
        <taxon>Amoebozoa</taxon>
        <taxon>Evosea</taxon>
        <taxon>Eumycetozoa</taxon>
        <taxon>Dictyostelia</taxon>
        <taxon>Dictyosteliales</taxon>
        <taxon>Dictyosteliaceae</taxon>
        <taxon>Dictyostelium</taxon>
    </lineage>
</organism>
<dbReference type="SUPFAM" id="SSF52540">
    <property type="entry name" value="P-loop containing nucleoside triphosphate hydrolases"/>
    <property type="match status" value="1"/>
</dbReference>
<keyword evidence="1" id="KW-0813">Transport</keyword>
<dbReference type="InParanoid" id="F0ZXF3"/>
<gene>
    <name evidence="5" type="ORF">DICPUDRAFT_57752</name>
</gene>
<feature type="binding site" evidence="2">
    <location>
        <begin position="115"/>
        <end position="122"/>
    </location>
    <ligand>
        <name>ATP</name>
        <dbReference type="ChEBI" id="CHEBI:30616"/>
    </ligand>
</feature>
<feature type="domain" description="Kinesin motor" evidence="4">
    <location>
        <begin position="13"/>
        <end position="234"/>
    </location>
</feature>
<dbReference type="GO" id="GO:0008017">
    <property type="term" value="F:microtubule binding"/>
    <property type="evidence" value="ECO:0007669"/>
    <property type="project" value="InterPro"/>
</dbReference>
<dbReference type="InterPro" id="IPR001752">
    <property type="entry name" value="Kinesin_motor_dom"/>
</dbReference>
<proteinExistence type="inferred from homology"/>
<dbReference type="VEuPathDB" id="AmoebaDB:DICPUDRAFT_57752"/>
<dbReference type="Gene3D" id="3.40.850.10">
    <property type="entry name" value="Kinesin motor domain"/>
    <property type="match status" value="1"/>
</dbReference>
<evidence type="ECO:0000313" key="5">
    <source>
        <dbReference type="EMBL" id="EGC31374.1"/>
    </source>
</evidence>
<dbReference type="RefSeq" id="XP_003292095.1">
    <property type="nucleotide sequence ID" value="XM_003292047.1"/>
</dbReference>
<dbReference type="GO" id="GO:0005524">
    <property type="term" value="F:ATP binding"/>
    <property type="evidence" value="ECO:0007669"/>
    <property type="project" value="UniProtKB-UniRule"/>
</dbReference>
<dbReference type="InterPro" id="IPR027640">
    <property type="entry name" value="Kinesin-like_fam"/>
</dbReference>
<dbReference type="GO" id="GO:0003777">
    <property type="term" value="F:microtubule motor activity"/>
    <property type="evidence" value="ECO:0007669"/>
    <property type="project" value="InterPro"/>
</dbReference>